<evidence type="ECO:0000259" key="13">
    <source>
        <dbReference type="PROSITE" id="PS51199"/>
    </source>
</evidence>
<comment type="function">
    <text evidence="12">The main replicative DNA helicase, it participates in initiation and elongation during chromosome replication. Travels ahead of the DNA replisome, separating dsDNA into templates for DNA synthesis. A processive ATP-dependent 5'-3' DNA helicase it has DNA-dependent ATPase activity.</text>
</comment>
<dbReference type="EC" id="5.6.2.3" evidence="11 12"/>
<dbReference type="FunFam" id="3.40.50.300:FF:000076">
    <property type="entry name" value="Replicative DNA helicase"/>
    <property type="match status" value="1"/>
</dbReference>
<dbReference type="CDD" id="cd00984">
    <property type="entry name" value="DnaB_C"/>
    <property type="match status" value="1"/>
</dbReference>
<evidence type="ECO:0000256" key="9">
    <source>
        <dbReference type="ARBA" id="ARBA00023235"/>
    </source>
</evidence>
<comment type="caution">
    <text evidence="14">The sequence shown here is derived from an EMBL/GenBank/DDBJ whole genome shotgun (WGS) entry which is preliminary data.</text>
</comment>
<dbReference type="InterPro" id="IPR007693">
    <property type="entry name" value="DNA_helicase_DnaB-like_N"/>
</dbReference>
<organism evidence="14">
    <name type="scientific">Aerophobetes bacterium</name>
    <dbReference type="NCBI Taxonomy" id="2030807"/>
    <lineage>
        <taxon>Bacteria</taxon>
        <taxon>Candidatus Aerophobota</taxon>
    </lineage>
</organism>
<evidence type="ECO:0000256" key="12">
    <source>
        <dbReference type="RuleBase" id="RU362085"/>
    </source>
</evidence>
<dbReference type="GO" id="GO:0006269">
    <property type="term" value="P:DNA replication, synthesis of primer"/>
    <property type="evidence" value="ECO:0007669"/>
    <property type="project" value="UniProtKB-UniRule"/>
</dbReference>
<protein>
    <recommendedName>
        <fullName evidence="11 12">Replicative DNA helicase</fullName>
        <ecNumber evidence="11 12">5.6.2.3</ecNumber>
    </recommendedName>
</protein>
<dbReference type="NCBIfam" id="NF004384">
    <property type="entry name" value="PRK05748.1"/>
    <property type="match status" value="1"/>
</dbReference>
<dbReference type="AlphaFoldDB" id="A0A7V5HY94"/>
<keyword evidence="4 12" id="KW-0547">Nucleotide-binding</keyword>
<gene>
    <name evidence="14" type="primary">dnaB</name>
    <name evidence="14" type="ORF">ENL39_01295</name>
</gene>
<dbReference type="GO" id="GO:0016787">
    <property type="term" value="F:hydrolase activity"/>
    <property type="evidence" value="ECO:0007669"/>
    <property type="project" value="UniProtKB-KW"/>
</dbReference>
<evidence type="ECO:0000313" key="14">
    <source>
        <dbReference type="EMBL" id="HHF98109.1"/>
    </source>
</evidence>
<keyword evidence="7 12" id="KW-0067">ATP-binding</keyword>
<keyword evidence="8 12" id="KW-0238">DNA-binding</keyword>
<keyword evidence="5 12" id="KW-0378">Hydrolase</keyword>
<evidence type="ECO:0000256" key="2">
    <source>
        <dbReference type="ARBA" id="ARBA00022515"/>
    </source>
</evidence>
<comment type="similarity">
    <text evidence="1 12">Belongs to the helicase family. DnaB subfamily.</text>
</comment>
<dbReference type="SMART" id="SM00382">
    <property type="entry name" value="AAA"/>
    <property type="match status" value="1"/>
</dbReference>
<keyword evidence="9" id="KW-0413">Isomerase</keyword>
<dbReference type="InterPro" id="IPR007692">
    <property type="entry name" value="DNA_helicase_DnaB"/>
</dbReference>
<feature type="domain" description="SF4 helicase" evidence="13">
    <location>
        <begin position="185"/>
        <end position="448"/>
    </location>
</feature>
<dbReference type="InterPro" id="IPR003593">
    <property type="entry name" value="AAA+_ATPase"/>
</dbReference>
<dbReference type="PANTHER" id="PTHR30153:SF2">
    <property type="entry name" value="REPLICATIVE DNA HELICASE"/>
    <property type="match status" value="1"/>
</dbReference>
<dbReference type="PROSITE" id="PS51199">
    <property type="entry name" value="SF4_HELICASE"/>
    <property type="match status" value="1"/>
</dbReference>
<dbReference type="Proteomes" id="UP000886070">
    <property type="component" value="Unassembled WGS sequence"/>
</dbReference>
<evidence type="ECO:0000256" key="8">
    <source>
        <dbReference type="ARBA" id="ARBA00023125"/>
    </source>
</evidence>
<dbReference type="PANTHER" id="PTHR30153">
    <property type="entry name" value="REPLICATIVE DNA HELICASE DNAB"/>
    <property type="match status" value="1"/>
</dbReference>
<keyword evidence="3 12" id="KW-0235">DNA replication</keyword>
<evidence type="ECO:0000256" key="3">
    <source>
        <dbReference type="ARBA" id="ARBA00022705"/>
    </source>
</evidence>
<evidence type="ECO:0000256" key="5">
    <source>
        <dbReference type="ARBA" id="ARBA00022801"/>
    </source>
</evidence>
<evidence type="ECO:0000256" key="1">
    <source>
        <dbReference type="ARBA" id="ARBA00008428"/>
    </source>
</evidence>
<dbReference type="SUPFAM" id="SSF52540">
    <property type="entry name" value="P-loop containing nucleoside triphosphate hydrolases"/>
    <property type="match status" value="1"/>
</dbReference>
<dbReference type="GO" id="GO:0003677">
    <property type="term" value="F:DNA binding"/>
    <property type="evidence" value="ECO:0007669"/>
    <property type="project" value="UniProtKB-UniRule"/>
</dbReference>
<evidence type="ECO:0000256" key="11">
    <source>
        <dbReference type="NCBIfam" id="TIGR00665"/>
    </source>
</evidence>
<dbReference type="GO" id="GO:0042802">
    <property type="term" value="F:identical protein binding"/>
    <property type="evidence" value="ECO:0007669"/>
    <property type="project" value="UniProtKB-ARBA"/>
</dbReference>
<dbReference type="Pfam" id="PF03796">
    <property type="entry name" value="DnaB_C"/>
    <property type="match status" value="1"/>
</dbReference>
<dbReference type="FunFam" id="1.10.860.10:FF:000001">
    <property type="entry name" value="Replicative DNA helicase"/>
    <property type="match status" value="1"/>
</dbReference>
<evidence type="ECO:0000256" key="10">
    <source>
        <dbReference type="ARBA" id="ARBA00048954"/>
    </source>
</evidence>
<name>A0A7V5HY94_UNCAE</name>
<sequence length="448" mass="50963">MSDLKAQSIVAEKVPPHSLEAERCVLGVMLLEKEAVPKVIQIIDRPEIFYSDIHKTIFEGILKLFDSNKPVDIVSLREEFRKQGKLEKIGGSSYLVDLINSVITTANVEYYANIVREKYILRQLLKASYEISNLSYEDSLEVEVILDKAQSLIFNIAQSVNRRSFSHIKEVLTETFEHIEVLYQRKEQVTGIPTGFIDLDRLTSGLQNSDLIVIAGRPSMGKTAFALNIAQYAAVHADAACLIFSLESAKEQLVERMLCSEARVNSQKLRTGFLSEEDWSRLTDAAAVLAEAPIYIDDTPNISVMELRAKARRLKAEKDIKLVVIDYLQLMAGDRRAENRQQQISEISRSLKALAKELNVPVVAISQLSRAVEQREDKRPRLADLRESGAIEQDADVVMSLYREYYYSHKPEDEKKAEVIINKQRRGPTDTVKLTFFSEYTRFENQKI</sequence>
<evidence type="ECO:0000256" key="7">
    <source>
        <dbReference type="ARBA" id="ARBA00022840"/>
    </source>
</evidence>
<proteinExistence type="inferred from homology"/>
<evidence type="ECO:0000256" key="6">
    <source>
        <dbReference type="ARBA" id="ARBA00022806"/>
    </source>
</evidence>
<dbReference type="GO" id="GO:0005829">
    <property type="term" value="C:cytosol"/>
    <property type="evidence" value="ECO:0007669"/>
    <property type="project" value="TreeGrafter"/>
</dbReference>
<keyword evidence="6 12" id="KW-0347">Helicase</keyword>
<dbReference type="SUPFAM" id="SSF48024">
    <property type="entry name" value="N-terminal domain of DnaB helicase"/>
    <property type="match status" value="1"/>
</dbReference>
<dbReference type="InterPro" id="IPR036185">
    <property type="entry name" value="DNA_heli_DnaB-like_N_sf"/>
</dbReference>
<evidence type="ECO:0000256" key="4">
    <source>
        <dbReference type="ARBA" id="ARBA00022741"/>
    </source>
</evidence>
<dbReference type="InterPro" id="IPR027417">
    <property type="entry name" value="P-loop_NTPase"/>
</dbReference>
<dbReference type="InterPro" id="IPR007694">
    <property type="entry name" value="DNA_helicase_DnaB-like_C"/>
</dbReference>
<accession>A0A7V5HY94</accession>
<dbReference type="GO" id="GO:0005524">
    <property type="term" value="F:ATP binding"/>
    <property type="evidence" value="ECO:0007669"/>
    <property type="project" value="UniProtKB-UniRule"/>
</dbReference>
<dbReference type="EMBL" id="DRTT01000038">
    <property type="protein sequence ID" value="HHF98109.1"/>
    <property type="molecule type" value="Genomic_DNA"/>
</dbReference>
<dbReference type="GO" id="GO:0043139">
    <property type="term" value="F:5'-3' DNA helicase activity"/>
    <property type="evidence" value="ECO:0007669"/>
    <property type="project" value="UniProtKB-EC"/>
</dbReference>
<dbReference type="Pfam" id="PF00772">
    <property type="entry name" value="DnaB"/>
    <property type="match status" value="1"/>
</dbReference>
<comment type="catalytic activity">
    <reaction evidence="10 12">
        <text>ATP + H2O = ADP + phosphate + H(+)</text>
        <dbReference type="Rhea" id="RHEA:13065"/>
        <dbReference type="ChEBI" id="CHEBI:15377"/>
        <dbReference type="ChEBI" id="CHEBI:15378"/>
        <dbReference type="ChEBI" id="CHEBI:30616"/>
        <dbReference type="ChEBI" id="CHEBI:43474"/>
        <dbReference type="ChEBI" id="CHEBI:456216"/>
        <dbReference type="EC" id="5.6.2.3"/>
    </reaction>
</comment>
<dbReference type="InterPro" id="IPR016136">
    <property type="entry name" value="DNA_helicase_N/primase_C"/>
</dbReference>
<dbReference type="Gene3D" id="1.10.860.10">
    <property type="entry name" value="DNAb Helicase, Chain A"/>
    <property type="match status" value="1"/>
</dbReference>
<dbReference type="Gene3D" id="3.40.50.300">
    <property type="entry name" value="P-loop containing nucleotide triphosphate hydrolases"/>
    <property type="match status" value="1"/>
</dbReference>
<reference evidence="14" key="1">
    <citation type="journal article" date="2020" name="mSystems">
        <title>Genome- and Community-Level Interaction Insights into Carbon Utilization and Element Cycling Functions of Hydrothermarchaeota in Hydrothermal Sediment.</title>
        <authorList>
            <person name="Zhou Z."/>
            <person name="Liu Y."/>
            <person name="Xu W."/>
            <person name="Pan J."/>
            <person name="Luo Z.H."/>
            <person name="Li M."/>
        </authorList>
    </citation>
    <scope>NUCLEOTIDE SEQUENCE [LARGE SCALE GENOMIC DNA]</scope>
    <source>
        <strain evidence="14">HyVt-92</strain>
    </source>
</reference>
<dbReference type="GO" id="GO:1990077">
    <property type="term" value="C:primosome complex"/>
    <property type="evidence" value="ECO:0007669"/>
    <property type="project" value="UniProtKB-UniRule"/>
</dbReference>
<keyword evidence="2 12" id="KW-0639">Primosome</keyword>
<dbReference type="NCBIfam" id="TIGR00665">
    <property type="entry name" value="DnaB"/>
    <property type="match status" value="1"/>
</dbReference>